<dbReference type="Proteomes" id="UP001427805">
    <property type="component" value="Unassembled WGS sequence"/>
</dbReference>
<reference evidence="3 4" key="1">
    <citation type="submission" date="2024-05" db="EMBL/GenBank/DDBJ databases">
        <title>Sphingomonas sp. HF-S3 16S ribosomal RNA gene Genome sequencing and assembly.</title>
        <authorList>
            <person name="Lee H."/>
        </authorList>
    </citation>
    <scope>NUCLEOTIDE SEQUENCE [LARGE SCALE GENOMIC DNA]</scope>
    <source>
        <strain evidence="3 4">HF-S3</strain>
    </source>
</reference>
<keyword evidence="1" id="KW-1133">Transmembrane helix</keyword>
<proteinExistence type="predicted"/>
<dbReference type="RefSeq" id="WP_346247857.1">
    <property type="nucleotide sequence ID" value="NZ_JBDIZK010000010.1"/>
</dbReference>
<name>A0ABV0BB91_9SPHN</name>
<gene>
    <name evidence="3" type="ORF">TPR58_16715</name>
</gene>
<feature type="chain" id="PRO_5046672320" evidence="2">
    <location>
        <begin position="24"/>
        <end position="315"/>
    </location>
</feature>
<accession>A0ABV0BB91</accession>
<keyword evidence="1" id="KW-0812">Transmembrane</keyword>
<keyword evidence="4" id="KW-1185">Reference proteome</keyword>
<evidence type="ECO:0000256" key="1">
    <source>
        <dbReference type="SAM" id="Phobius"/>
    </source>
</evidence>
<evidence type="ECO:0000313" key="4">
    <source>
        <dbReference type="Proteomes" id="UP001427805"/>
    </source>
</evidence>
<keyword evidence="2" id="KW-0732">Signal</keyword>
<feature type="signal peptide" evidence="2">
    <location>
        <begin position="1"/>
        <end position="23"/>
    </location>
</feature>
<sequence>MGTWLRTGAIALALTALGAPALAAAPDKGEKAEAVARAKVAPEMLALQKSLHTQTGDVRIAEAKAVLHLGENYYFIPADEAKRVLTEAWRNPPDAVANVLGMVMPKGATLYDSPWGAVITYQDTGHISDADAAGQDYEKVLREMQSGEEAQNQARKSAGYPTMRLVGWAQAPSYDSKSHSLIWAKELANEGDPVHGLNYDVRLLGRTGVLSLNMVSDMSVLGDIRGAAASFGRSVTFEPGAAYADYDASTDKTAEYGLAGLVAGGTAVAVAQKVGLFAVIAKFGKLIFVGLFAAFAALAGLVRRMFGAKEEKDVI</sequence>
<comment type="caution">
    <text evidence="3">The sequence shown here is derived from an EMBL/GenBank/DDBJ whole genome shotgun (WGS) entry which is preliminary data.</text>
</comment>
<evidence type="ECO:0000256" key="2">
    <source>
        <dbReference type="SAM" id="SignalP"/>
    </source>
</evidence>
<evidence type="ECO:0000313" key="3">
    <source>
        <dbReference type="EMBL" id="MEN3748819.1"/>
    </source>
</evidence>
<protein>
    <submittedName>
        <fullName evidence="3">DUF2167 domain-containing protein</fullName>
    </submittedName>
</protein>
<dbReference type="Pfam" id="PF09935">
    <property type="entry name" value="DUF2167"/>
    <property type="match status" value="1"/>
</dbReference>
<dbReference type="InterPro" id="IPR018682">
    <property type="entry name" value="DUF2167_membr"/>
</dbReference>
<feature type="transmembrane region" description="Helical" evidence="1">
    <location>
        <begin position="283"/>
        <end position="302"/>
    </location>
</feature>
<dbReference type="EMBL" id="JBDIZK010000010">
    <property type="protein sequence ID" value="MEN3748819.1"/>
    <property type="molecule type" value="Genomic_DNA"/>
</dbReference>
<keyword evidence="1" id="KW-0472">Membrane</keyword>
<organism evidence="3 4">
    <name type="scientific">Sphingomonas rustica</name>
    <dbReference type="NCBI Taxonomy" id="3103142"/>
    <lineage>
        <taxon>Bacteria</taxon>
        <taxon>Pseudomonadati</taxon>
        <taxon>Pseudomonadota</taxon>
        <taxon>Alphaproteobacteria</taxon>
        <taxon>Sphingomonadales</taxon>
        <taxon>Sphingomonadaceae</taxon>
        <taxon>Sphingomonas</taxon>
    </lineage>
</organism>